<dbReference type="AlphaFoldDB" id="W7XK27"/>
<organism evidence="1 2">
    <name type="scientific">Tetrahymena thermophila (strain SB210)</name>
    <dbReference type="NCBI Taxonomy" id="312017"/>
    <lineage>
        <taxon>Eukaryota</taxon>
        <taxon>Sar</taxon>
        <taxon>Alveolata</taxon>
        <taxon>Ciliophora</taxon>
        <taxon>Intramacronucleata</taxon>
        <taxon>Oligohymenophorea</taxon>
        <taxon>Hymenostomatida</taxon>
        <taxon>Tetrahymenina</taxon>
        <taxon>Tetrahymenidae</taxon>
        <taxon>Tetrahymena</taxon>
    </lineage>
</organism>
<evidence type="ECO:0000313" key="2">
    <source>
        <dbReference type="Proteomes" id="UP000009168"/>
    </source>
</evidence>
<dbReference type="GeneID" id="24441260"/>
<proteinExistence type="predicted"/>
<dbReference type="Proteomes" id="UP000009168">
    <property type="component" value="Unassembled WGS sequence"/>
</dbReference>
<keyword evidence="2" id="KW-1185">Reference proteome</keyword>
<keyword evidence="1" id="KW-0378">Hydrolase</keyword>
<dbReference type="KEGG" id="tet:TTHERM_000967546"/>
<evidence type="ECO:0000313" key="1">
    <source>
        <dbReference type="EMBL" id="EWS76161.1"/>
    </source>
</evidence>
<name>W7XK27_TETTS</name>
<reference evidence="2" key="1">
    <citation type="journal article" date="2006" name="PLoS Biol.">
        <title>Macronuclear genome sequence of the ciliate Tetrahymena thermophila, a model eukaryote.</title>
        <authorList>
            <person name="Eisen J.A."/>
            <person name="Coyne R.S."/>
            <person name="Wu M."/>
            <person name="Wu D."/>
            <person name="Thiagarajan M."/>
            <person name="Wortman J.R."/>
            <person name="Badger J.H."/>
            <person name="Ren Q."/>
            <person name="Amedeo P."/>
            <person name="Jones K.M."/>
            <person name="Tallon L.J."/>
            <person name="Delcher A.L."/>
            <person name="Salzberg S.L."/>
            <person name="Silva J.C."/>
            <person name="Haas B.J."/>
            <person name="Majoros W.H."/>
            <person name="Farzad M."/>
            <person name="Carlton J.M."/>
            <person name="Smith R.K. Jr."/>
            <person name="Garg J."/>
            <person name="Pearlman R.E."/>
            <person name="Karrer K.M."/>
            <person name="Sun L."/>
            <person name="Manning G."/>
            <person name="Elde N.C."/>
            <person name="Turkewitz A.P."/>
            <person name="Asai D.J."/>
            <person name="Wilkes D.E."/>
            <person name="Wang Y."/>
            <person name="Cai H."/>
            <person name="Collins K."/>
            <person name="Stewart B.A."/>
            <person name="Lee S.R."/>
            <person name="Wilamowska K."/>
            <person name="Weinberg Z."/>
            <person name="Ruzzo W.L."/>
            <person name="Wloga D."/>
            <person name="Gaertig J."/>
            <person name="Frankel J."/>
            <person name="Tsao C.-C."/>
            <person name="Gorovsky M.A."/>
            <person name="Keeling P.J."/>
            <person name="Waller R.F."/>
            <person name="Patron N.J."/>
            <person name="Cherry J.M."/>
            <person name="Stover N.A."/>
            <person name="Krieger C.J."/>
            <person name="del Toro C."/>
            <person name="Ryder H.F."/>
            <person name="Williamson S.C."/>
            <person name="Barbeau R.A."/>
            <person name="Hamilton E.P."/>
            <person name="Orias E."/>
        </authorList>
    </citation>
    <scope>NUCLEOTIDE SEQUENCE [LARGE SCALE GENOMIC DNA]</scope>
    <source>
        <strain evidence="2">SB210</strain>
    </source>
</reference>
<sequence>MRNSNADQNVGYSEYLSCRLQKNNQSVIKCGDLGIDKQLKGAGFKTSGENMIELRLCLKDQILEVLDYPNYEYKLGLQDKYKEKLTQFDDLRFYLGTYFQGSKLILMDVKIVNEFVY</sequence>
<dbReference type="RefSeq" id="XP_012651314.1">
    <property type="nucleotide sequence ID" value="XM_012795860.1"/>
</dbReference>
<dbReference type="GO" id="GO:0004180">
    <property type="term" value="F:carboxypeptidase activity"/>
    <property type="evidence" value="ECO:0007669"/>
    <property type="project" value="UniProtKB-KW"/>
</dbReference>
<accession>W7XK27</accession>
<dbReference type="InParanoid" id="W7XK27"/>
<keyword evidence="1" id="KW-0121">Carboxypeptidase</keyword>
<protein>
    <submittedName>
        <fullName evidence="1">Zinc carboxypeptidase family protein</fullName>
    </submittedName>
</protein>
<dbReference type="EMBL" id="GG662838">
    <property type="protein sequence ID" value="EWS76161.1"/>
    <property type="molecule type" value="Genomic_DNA"/>
</dbReference>
<gene>
    <name evidence="1" type="ORF">TTHERM_000967546</name>
</gene>
<keyword evidence="1" id="KW-0645">Protease</keyword>